<gene>
    <name evidence="1" type="ORF">N8T08_009723</name>
</gene>
<reference evidence="1 2" key="1">
    <citation type="journal article" date="2023" name="ACS Omega">
        <title>Identification of the Neoaspergillic Acid Biosynthesis Gene Cluster by Establishing an In Vitro CRISPR-Ribonucleoprotein Genetic System in Aspergillus melleus.</title>
        <authorList>
            <person name="Yuan B."/>
            <person name="Grau M.F."/>
            <person name="Murata R.M."/>
            <person name="Torok T."/>
            <person name="Venkateswaran K."/>
            <person name="Stajich J.E."/>
            <person name="Wang C.C.C."/>
        </authorList>
    </citation>
    <scope>NUCLEOTIDE SEQUENCE [LARGE SCALE GENOMIC DNA]</scope>
    <source>
        <strain evidence="1 2">IMV 1140</strain>
    </source>
</reference>
<sequence>MRSFGPPLLFVAAKWANALTFEIPSSPPPGANKIDPTPVGVSIEFFAFPDYIEKLPLTTSCLATLEGVLGAKPPIRIGGTTQDRALYDASLQTAVNYTVASPDDAPESLTFGDRFMELAGSYEGKVTIGLNRRLDDVDNTIAAAKVVTSQVTNLYAIELGNEPNSHGESWTAAADAASQVSWQASVSERLDNKKSFVQAGVFFDTESFTAENLAAKEEETGSTGYVRSFCHHFYPQSSSNANLSRLIDHADIVDGVASFESQVAAAQQLNLDFIMGETNSATQGGGGISPTYGAGLWILDYIMQSTMKGIQVGFPDAIPTKLSGILTPHSNSSFTKARSETDSVNAPFYGAYTAALALSGASQIAQLDNGDNRYAGYAIYDADGTPTRILLYNSDYHTSGTRSSITVTLTGLPSDSSVSAKRLTAAAATVVGREGISIGGQSFGDGTCELAGEGDDETIAVESGRAEVEVRAAEALLVYL</sequence>
<accession>A0ACC3ATH1</accession>
<comment type="caution">
    <text evidence="1">The sequence shown here is derived from an EMBL/GenBank/DDBJ whole genome shotgun (WGS) entry which is preliminary data.</text>
</comment>
<proteinExistence type="predicted"/>
<keyword evidence="2" id="KW-1185">Reference proteome</keyword>
<organism evidence="1 2">
    <name type="scientific">Aspergillus melleus</name>
    <dbReference type="NCBI Taxonomy" id="138277"/>
    <lineage>
        <taxon>Eukaryota</taxon>
        <taxon>Fungi</taxon>
        <taxon>Dikarya</taxon>
        <taxon>Ascomycota</taxon>
        <taxon>Pezizomycotina</taxon>
        <taxon>Eurotiomycetes</taxon>
        <taxon>Eurotiomycetidae</taxon>
        <taxon>Eurotiales</taxon>
        <taxon>Aspergillaceae</taxon>
        <taxon>Aspergillus</taxon>
        <taxon>Aspergillus subgen. Circumdati</taxon>
    </lineage>
</organism>
<evidence type="ECO:0000313" key="1">
    <source>
        <dbReference type="EMBL" id="KAK1140977.1"/>
    </source>
</evidence>
<name>A0ACC3ATH1_9EURO</name>
<dbReference type="EMBL" id="JAOPJF010000072">
    <property type="protein sequence ID" value="KAK1140977.1"/>
    <property type="molecule type" value="Genomic_DNA"/>
</dbReference>
<evidence type="ECO:0000313" key="2">
    <source>
        <dbReference type="Proteomes" id="UP001177260"/>
    </source>
</evidence>
<protein>
    <submittedName>
        <fullName evidence="1">Uncharacterized protein</fullName>
    </submittedName>
</protein>
<dbReference type="Proteomes" id="UP001177260">
    <property type="component" value="Unassembled WGS sequence"/>
</dbReference>